<dbReference type="SUPFAM" id="SSF81923">
    <property type="entry name" value="Double Clp-N motif"/>
    <property type="match status" value="1"/>
</dbReference>
<dbReference type="Proteomes" id="UP001260188">
    <property type="component" value="Unassembled WGS sequence"/>
</dbReference>
<dbReference type="InterPro" id="IPR023393">
    <property type="entry name" value="START-like_dom_sf"/>
</dbReference>
<dbReference type="CDD" id="cd07814">
    <property type="entry name" value="SRPBCC_CalC_Aha1-like"/>
    <property type="match status" value="1"/>
</dbReference>
<dbReference type="InterPro" id="IPR036628">
    <property type="entry name" value="Clp_N_dom_sf"/>
</dbReference>
<sequence>MSKLTVATATMYDLSLAGAEEASRLGEQNGDIDHLLLALTINEQVAGQVLRALGASLERTRAAVEQQHADQLASLGVQAAMPGPGRITYHERGEFAWNDRALDVLRRAGQGGKRGDAAAVLRELVDEGSGLVEAILQRLDTSPQQVRELLDQAERYPALPTRVADNGRSISGAGAAHISAPVAEVWALLSDPARMPEWDLGFGRVDDLPATAAPGTAWTAYALETAPNGKPQRINPERRRARIELIESEPATAIEWVTTWPDSPTSNRRRMRIELEPAAGGTRLLVRQAWERTASRRGLPPLRWVMRPLHNFAIWLQISQIGASIGRVFR</sequence>
<protein>
    <submittedName>
        <fullName evidence="1">Uncharacterized protein YndB with AHSA1/START domain</fullName>
    </submittedName>
</protein>
<dbReference type="SUPFAM" id="SSF55961">
    <property type="entry name" value="Bet v1-like"/>
    <property type="match status" value="1"/>
</dbReference>
<dbReference type="EMBL" id="JAVIZA010000001">
    <property type="protein sequence ID" value="MDR6166771.1"/>
    <property type="molecule type" value="Genomic_DNA"/>
</dbReference>
<dbReference type="InterPro" id="IPR019587">
    <property type="entry name" value="Polyketide_cyclase/dehydratase"/>
</dbReference>
<reference evidence="1 2" key="1">
    <citation type="submission" date="2023-08" db="EMBL/GenBank/DDBJ databases">
        <title>Functional and genomic diversity of the sorghum phyllosphere microbiome.</title>
        <authorList>
            <person name="Shade A."/>
        </authorList>
    </citation>
    <scope>NUCLEOTIDE SEQUENCE [LARGE SCALE GENOMIC DNA]</scope>
    <source>
        <strain evidence="1 2">SORGH_AS_0919</strain>
    </source>
</reference>
<keyword evidence="2" id="KW-1185">Reference proteome</keyword>
<organism evidence="1 2">
    <name type="scientific">Microbacterium paludicola</name>
    <dbReference type="NCBI Taxonomy" id="300019"/>
    <lineage>
        <taxon>Bacteria</taxon>
        <taxon>Bacillati</taxon>
        <taxon>Actinomycetota</taxon>
        <taxon>Actinomycetes</taxon>
        <taxon>Micrococcales</taxon>
        <taxon>Microbacteriaceae</taxon>
        <taxon>Microbacterium</taxon>
    </lineage>
</organism>
<dbReference type="Pfam" id="PF10604">
    <property type="entry name" value="Polyketide_cyc2"/>
    <property type="match status" value="1"/>
</dbReference>
<gene>
    <name evidence="1" type="ORF">QE367_000975</name>
</gene>
<evidence type="ECO:0000313" key="2">
    <source>
        <dbReference type="Proteomes" id="UP001260188"/>
    </source>
</evidence>
<dbReference type="Gene3D" id="1.10.1780.10">
    <property type="entry name" value="Clp, N-terminal domain"/>
    <property type="match status" value="1"/>
</dbReference>
<proteinExistence type="predicted"/>
<accession>A0ABU1HZF2</accession>
<name>A0ABU1HZF2_9MICO</name>
<dbReference type="RefSeq" id="WP_309665158.1">
    <property type="nucleotide sequence ID" value="NZ_JAVIZA010000001.1"/>
</dbReference>
<dbReference type="Gene3D" id="3.30.530.20">
    <property type="match status" value="1"/>
</dbReference>
<comment type="caution">
    <text evidence="1">The sequence shown here is derived from an EMBL/GenBank/DDBJ whole genome shotgun (WGS) entry which is preliminary data.</text>
</comment>
<evidence type="ECO:0000313" key="1">
    <source>
        <dbReference type="EMBL" id="MDR6166771.1"/>
    </source>
</evidence>